<feature type="compositionally biased region" description="Low complexity" evidence="1">
    <location>
        <begin position="311"/>
        <end position="327"/>
    </location>
</feature>
<proteinExistence type="predicted"/>
<organism evidence="2 3">
    <name type="scientific">Kockovaella imperatae</name>
    <dbReference type="NCBI Taxonomy" id="4999"/>
    <lineage>
        <taxon>Eukaryota</taxon>
        <taxon>Fungi</taxon>
        <taxon>Dikarya</taxon>
        <taxon>Basidiomycota</taxon>
        <taxon>Agaricomycotina</taxon>
        <taxon>Tremellomycetes</taxon>
        <taxon>Tremellales</taxon>
        <taxon>Cuniculitremaceae</taxon>
        <taxon>Kockovaella</taxon>
    </lineage>
</organism>
<reference evidence="2 3" key="1">
    <citation type="submission" date="2017-03" db="EMBL/GenBank/DDBJ databases">
        <title>Widespread Adenine N6-methylation of Active Genes in Fungi.</title>
        <authorList>
            <consortium name="DOE Joint Genome Institute"/>
            <person name="Mondo S.J."/>
            <person name="Dannebaum R.O."/>
            <person name="Kuo R.C."/>
            <person name="Louie K.B."/>
            <person name="Bewick A.J."/>
            <person name="Labutti K."/>
            <person name="Haridas S."/>
            <person name="Kuo A."/>
            <person name="Salamov A."/>
            <person name="Ahrendt S.R."/>
            <person name="Lau R."/>
            <person name="Bowen B.P."/>
            <person name="Lipzen A."/>
            <person name="Sullivan W."/>
            <person name="Andreopoulos W.B."/>
            <person name="Clum A."/>
            <person name="Lindquist E."/>
            <person name="Daum C."/>
            <person name="Northen T.R."/>
            <person name="Ramamoorthy G."/>
            <person name="Schmitz R.J."/>
            <person name="Gryganskyi A."/>
            <person name="Culley D."/>
            <person name="Magnuson J."/>
            <person name="James T.Y."/>
            <person name="O'Malley M.A."/>
            <person name="Stajich J.E."/>
            <person name="Spatafora J.W."/>
            <person name="Visel A."/>
            <person name="Grigoriev I.V."/>
        </authorList>
    </citation>
    <scope>NUCLEOTIDE SEQUENCE [LARGE SCALE GENOMIC DNA]</scope>
    <source>
        <strain evidence="2 3">NRRL Y-17943</strain>
    </source>
</reference>
<comment type="caution">
    <text evidence="2">The sequence shown here is derived from an EMBL/GenBank/DDBJ whole genome shotgun (WGS) entry which is preliminary data.</text>
</comment>
<feature type="compositionally biased region" description="Low complexity" evidence="1">
    <location>
        <begin position="73"/>
        <end position="89"/>
    </location>
</feature>
<gene>
    <name evidence="2" type="ORF">BD324DRAFT_607095</name>
</gene>
<name>A0A1Y1UPJ6_9TREE</name>
<feature type="compositionally biased region" description="Polar residues" evidence="1">
    <location>
        <begin position="53"/>
        <end position="72"/>
    </location>
</feature>
<accession>A0A1Y1UPJ6</accession>
<sequence length="340" mass="36751">MSVSAGSTFSGFNPSSFNGFRQLHPVQAQWHGNTQPSHFEGFNRQTEYDPTRGLTTTAYSGQTPSVQSQVTPSSDTKSSSSSSWWWPFSSKKEAPITSTQTQSQPAPPSHYSPSVAPYSPYIPSNHYNNPSTPQAMSEAQRQADYQQFLQSQGSQTIPSSGGTVPSTLSSGGPQSLIAPSRPNLGQGTEVSANSQRTDMRVIQRADKTLLVEVDTSQVKSDTYTITTADGTAFTIQIGGNGTRTDQIVIDRETDPWASRYGLEPLSTGVARTRDERIKWFSDMLTASNPDAPPTVIRLAAEHMADRAGNAMLPQMSQQGLSSQQQPQTVPSGVSADLVQR</sequence>
<evidence type="ECO:0000313" key="3">
    <source>
        <dbReference type="Proteomes" id="UP000193218"/>
    </source>
</evidence>
<dbReference type="RefSeq" id="XP_021873714.1">
    <property type="nucleotide sequence ID" value="XM_022014048.1"/>
</dbReference>
<feature type="compositionally biased region" description="Low complexity" evidence="1">
    <location>
        <begin position="1"/>
        <end position="20"/>
    </location>
</feature>
<dbReference type="Proteomes" id="UP000193218">
    <property type="component" value="Unassembled WGS sequence"/>
</dbReference>
<keyword evidence="3" id="KW-1185">Reference proteome</keyword>
<dbReference type="InParanoid" id="A0A1Y1UPJ6"/>
<feature type="region of interest" description="Disordered" evidence="1">
    <location>
        <begin position="1"/>
        <end position="198"/>
    </location>
</feature>
<protein>
    <submittedName>
        <fullName evidence="2">Uncharacterized protein</fullName>
    </submittedName>
</protein>
<feature type="region of interest" description="Disordered" evidence="1">
    <location>
        <begin position="308"/>
        <end position="340"/>
    </location>
</feature>
<dbReference type="GeneID" id="33555856"/>
<dbReference type="AlphaFoldDB" id="A0A1Y1UPJ6"/>
<dbReference type="EMBL" id="NBSH01000002">
    <property type="protein sequence ID" value="ORX39929.1"/>
    <property type="molecule type" value="Genomic_DNA"/>
</dbReference>
<evidence type="ECO:0000313" key="2">
    <source>
        <dbReference type="EMBL" id="ORX39929.1"/>
    </source>
</evidence>
<evidence type="ECO:0000256" key="1">
    <source>
        <dbReference type="SAM" id="MobiDB-lite"/>
    </source>
</evidence>
<feature type="compositionally biased region" description="Polar residues" evidence="1">
    <location>
        <begin position="125"/>
        <end position="173"/>
    </location>
</feature>
<feature type="compositionally biased region" description="Polar residues" evidence="1">
    <location>
        <begin position="183"/>
        <end position="196"/>
    </location>
</feature>